<dbReference type="SUPFAM" id="SSF52058">
    <property type="entry name" value="L domain-like"/>
    <property type="match status" value="1"/>
</dbReference>
<dbReference type="PANTHER" id="PTHR33463:SF198">
    <property type="entry name" value="RPP4C3"/>
    <property type="match status" value="1"/>
</dbReference>
<evidence type="ECO:0000313" key="8">
    <source>
        <dbReference type="EMBL" id="MBA4678218.1"/>
    </source>
</evidence>
<evidence type="ECO:0000259" key="7">
    <source>
        <dbReference type="Pfam" id="PF00931"/>
    </source>
</evidence>
<dbReference type="InterPro" id="IPR002182">
    <property type="entry name" value="NB-ARC"/>
</dbReference>
<evidence type="ECO:0000256" key="4">
    <source>
        <dbReference type="ARBA" id="ARBA00022821"/>
    </source>
</evidence>
<keyword evidence="5" id="KW-0547">Nucleotide-binding</keyword>
<dbReference type="EMBL" id="GISG01278682">
    <property type="protein sequence ID" value="MBA4678218.1"/>
    <property type="molecule type" value="Transcribed_RNA"/>
</dbReference>
<evidence type="ECO:0000256" key="3">
    <source>
        <dbReference type="ARBA" id="ARBA00022737"/>
    </source>
</evidence>
<dbReference type="SUPFAM" id="SSF52540">
    <property type="entry name" value="P-loop containing nucleoside triphosphate hydrolases"/>
    <property type="match status" value="1"/>
</dbReference>
<dbReference type="PRINTS" id="PR00364">
    <property type="entry name" value="DISEASERSIST"/>
</dbReference>
<dbReference type="Pfam" id="PF00931">
    <property type="entry name" value="NB-ARC"/>
    <property type="match status" value="1"/>
</dbReference>
<feature type="chain" id="PRO_5028188754" description="NB-ARC domain-containing protein" evidence="6">
    <location>
        <begin position="26"/>
        <end position="732"/>
    </location>
</feature>
<reference evidence="8" key="1">
    <citation type="journal article" date="2013" name="J. Plant Res.">
        <title>Effect of fungi and light on seed germination of three Opuntia species from semiarid lands of central Mexico.</title>
        <authorList>
            <person name="Delgado-Sanchez P."/>
            <person name="Jimenez-Bremont J.F."/>
            <person name="Guerrero-Gonzalez Mde L."/>
            <person name="Flores J."/>
        </authorList>
    </citation>
    <scope>NUCLEOTIDE SEQUENCE</scope>
    <source>
        <tissue evidence="8">Cladode</tissue>
    </source>
</reference>
<feature type="domain" description="NB-ARC" evidence="7">
    <location>
        <begin position="218"/>
        <end position="376"/>
    </location>
</feature>
<keyword evidence="2" id="KW-0433">Leucine-rich repeat</keyword>
<sequence>MYRRKTIKQKAAFSLLFLAFSECTGKQLHSELKLPNFYYGPRTYLLRDVSAKDRKAMEILIAVAAKVAESLVAPLQHLACLLFESKTTIKELLKECEQLQLSHDQLKTDCAEAVSRNGEEICEPVTHWLQAAQDTLTRVGTWLESVNDENAMTSWLSPYNWGWRYKQNKEAIRKKAEIRKLLERHRNISRLTRITAPRGIELIPRDNFSTFNSVDRAFKEIVEALENRGTNMVGVYGMGGIGKTTLVKEVGVQAKREGLFSMVVMAVVSQSPNIYRIQTQLADQLDVNYRQETEVGRADQLRTRMKHEEKILVILDDVWRKIDLREIGIPYGNDHNGCKVLLSTRREQVCVSMDCQKKVCVTLLEDDEAWQLFKQNTGKILADPSPELEPVAKKVCRECAGLPLALLVVGRALRDKRLVDWKLAAEKLERARLGEITGADTEANVYERIKLSYDFLKADPIKKCFLLCSLFPEDHEINIDELALYAIGFGLFDDGPDSFMSAKVQMECTIRDLIESSLLMTSNTRSCNVKMHDVVRDAALWITSEGEDVFLVPIPSDKNWTRSPRSNSATAISLLACPRNQQFSSHSACPRLKILLFAQSARLCLRDHCFQGMKTLQVLDLTSRAKAILELPLPVSLQDLDNLRTLLLRRWSLQGDISMIGRLSNLEILSLSGCTITELPMALGNLSELRFLDLSGCKELSNRYTAVQAQLTKLEDIWVPGRAMSVLVDDEE</sequence>
<evidence type="ECO:0000256" key="5">
    <source>
        <dbReference type="ARBA" id="ARBA00022840"/>
    </source>
</evidence>
<dbReference type="PANTHER" id="PTHR33463">
    <property type="entry name" value="NB-ARC DOMAIN-CONTAINING PROTEIN-RELATED"/>
    <property type="match status" value="1"/>
</dbReference>
<keyword evidence="3" id="KW-0677">Repeat</keyword>
<reference evidence="8" key="2">
    <citation type="submission" date="2020-07" db="EMBL/GenBank/DDBJ databases">
        <authorList>
            <person name="Vera ALvarez R."/>
            <person name="Arias-Moreno D.M."/>
            <person name="Jimenez-Jacinto V."/>
            <person name="Jimenez-Bremont J.F."/>
            <person name="Swaminathan K."/>
            <person name="Moose S.P."/>
            <person name="Guerrero-Gonzalez M.L."/>
            <person name="Marino-Ramirez L."/>
            <person name="Landsman D."/>
            <person name="Rodriguez-Kessler M."/>
            <person name="Delgado-Sanchez P."/>
        </authorList>
    </citation>
    <scope>NUCLEOTIDE SEQUENCE</scope>
    <source>
        <tissue evidence="8">Cladode</tissue>
    </source>
</reference>
<accession>A0A7C9AW13</accession>
<dbReference type="GO" id="GO:0005524">
    <property type="term" value="F:ATP binding"/>
    <property type="evidence" value="ECO:0007669"/>
    <property type="project" value="UniProtKB-KW"/>
</dbReference>
<dbReference type="GO" id="GO:0043531">
    <property type="term" value="F:ADP binding"/>
    <property type="evidence" value="ECO:0007669"/>
    <property type="project" value="InterPro"/>
</dbReference>
<dbReference type="Gene3D" id="1.10.8.430">
    <property type="entry name" value="Helical domain of apoptotic protease-activating factors"/>
    <property type="match status" value="1"/>
</dbReference>
<organism evidence="8">
    <name type="scientific">Opuntia streptacantha</name>
    <name type="common">Prickly pear cactus</name>
    <name type="synonym">Opuntia cardona</name>
    <dbReference type="NCBI Taxonomy" id="393608"/>
    <lineage>
        <taxon>Eukaryota</taxon>
        <taxon>Viridiplantae</taxon>
        <taxon>Streptophyta</taxon>
        <taxon>Embryophyta</taxon>
        <taxon>Tracheophyta</taxon>
        <taxon>Spermatophyta</taxon>
        <taxon>Magnoliopsida</taxon>
        <taxon>eudicotyledons</taxon>
        <taxon>Gunneridae</taxon>
        <taxon>Pentapetalae</taxon>
        <taxon>Caryophyllales</taxon>
        <taxon>Cactineae</taxon>
        <taxon>Cactaceae</taxon>
        <taxon>Opuntioideae</taxon>
        <taxon>Opuntia</taxon>
    </lineage>
</organism>
<proteinExistence type="inferred from homology"/>
<dbReference type="InterPro" id="IPR032675">
    <property type="entry name" value="LRR_dom_sf"/>
</dbReference>
<name>A0A7C9AW13_OPUST</name>
<keyword evidence="6" id="KW-0732">Signal</keyword>
<protein>
    <recommendedName>
        <fullName evidence="7">NB-ARC domain-containing protein</fullName>
    </recommendedName>
</protein>
<keyword evidence="4" id="KW-0611">Plant defense</keyword>
<evidence type="ECO:0000256" key="1">
    <source>
        <dbReference type="ARBA" id="ARBA00008894"/>
    </source>
</evidence>
<dbReference type="Gene3D" id="1.10.10.10">
    <property type="entry name" value="Winged helix-like DNA-binding domain superfamily/Winged helix DNA-binding domain"/>
    <property type="match status" value="1"/>
</dbReference>
<comment type="similarity">
    <text evidence="1">Belongs to the disease resistance NB-LRR family.</text>
</comment>
<evidence type="ECO:0000256" key="6">
    <source>
        <dbReference type="SAM" id="SignalP"/>
    </source>
</evidence>
<dbReference type="AlphaFoldDB" id="A0A7C9AW13"/>
<dbReference type="Gene3D" id="3.80.10.10">
    <property type="entry name" value="Ribonuclease Inhibitor"/>
    <property type="match status" value="1"/>
</dbReference>
<feature type="signal peptide" evidence="6">
    <location>
        <begin position="1"/>
        <end position="25"/>
    </location>
</feature>
<keyword evidence="5" id="KW-0067">ATP-binding</keyword>
<dbReference type="InterPro" id="IPR027417">
    <property type="entry name" value="P-loop_NTPase"/>
</dbReference>
<dbReference type="InterPro" id="IPR050905">
    <property type="entry name" value="Plant_NBS-LRR"/>
</dbReference>
<dbReference type="FunFam" id="3.40.50.300:FF:001091">
    <property type="entry name" value="Probable disease resistance protein At1g61300"/>
    <property type="match status" value="1"/>
</dbReference>
<dbReference type="GO" id="GO:0006952">
    <property type="term" value="P:defense response"/>
    <property type="evidence" value="ECO:0007669"/>
    <property type="project" value="UniProtKB-KW"/>
</dbReference>
<dbReference type="InterPro" id="IPR036388">
    <property type="entry name" value="WH-like_DNA-bd_sf"/>
</dbReference>
<dbReference type="InterPro" id="IPR042197">
    <property type="entry name" value="Apaf_helical"/>
</dbReference>
<evidence type="ECO:0000256" key="2">
    <source>
        <dbReference type="ARBA" id="ARBA00022614"/>
    </source>
</evidence>
<dbReference type="Gene3D" id="3.40.50.300">
    <property type="entry name" value="P-loop containing nucleotide triphosphate hydrolases"/>
    <property type="match status" value="1"/>
</dbReference>